<feature type="non-terminal residue" evidence="1">
    <location>
        <position position="59"/>
    </location>
</feature>
<organism evidence="1 2">
    <name type="scientific">Ignelater luminosus</name>
    <name type="common">Cucubano</name>
    <name type="synonym">Pyrophorus luminosus</name>
    <dbReference type="NCBI Taxonomy" id="2038154"/>
    <lineage>
        <taxon>Eukaryota</taxon>
        <taxon>Metazoa</taxon>
        <taxon>Ecdysozoa</taxon>
        <taxon>Arthropoda</taxon>
        <taxon>Hexapoda</taxon>
        <taxon>Insecta</taxon>
        <taxon>Pterygota</taxon>
        <taxon>Neoptera</taxon>
        <taxon>Endopterygota</taxon>
        <taxon>Coleoptera</taxon>
        <taxon>Polyphaga</taxon>
        <taxon>Elateriformia</taxon>
        <taxon>Elateroidea</taxon>
        <taxon>Elateridae</taxon>
        <taxon>Agrypninae</taxon>
        <taxon>Pyrophorini</taxon>
        <taxon>Ignelater</taxon>
    </lineage>
</organism>
<sequence>MGRFRKTFTAEYENVLAEHVKDLANRLMPLNKQEFLSIAFQLAEKLNVPHQFTKSQKSA</sequence>
<comment type="caution">
    <text evidence="1">The sequence shown here is derived from an EMBL/GenBank/DDBJ whole genome shotgun (WGS) entry which is preliminary data.</text>
</comment>
<keyword evidence="2" id="KW-1185">Reference proteome</keyword>
<dbReference type="OrthoDB" id="8196103at2759"/>
<proteinExistence type="predicted"/>
<evidence type="ECO:0000313" key="2">
    <source>
        <dbReference type="Proteomes" id="UP000801492"/>
    </source>
</evidence>
<gene>
    <name evidence="1" type="ORF">ILUMI_01250</name>
</gene>
<protein>
    <submittedName>
        <fullName evidence="1">Uncharacterized protein</fullName>
    </submittedName>
</protein>
<accession>A0A8K0DEQ0</accession>
<dbReference type="Proteomes" id="UP000801492">
    <property type="component" value="Unassembled WGS sequence"/>
</dbReference>
<evidence type="ECO:0000313" key="1">
    <source>
        <dbReference type="EMBL" id="KAF2904925.1"/>
    </source>
</evidence>
<name>A0A8K0DEQ0_IGNLU</name>
<dbReference type="EMBL" id="VTPC01000646">
    <property type="protein sequence ID" value="KAF2904925.1"/>
    <property type="molecule type" value="Genomic_DNA"/>
</dbReference>
<dbReference type="AlphaFoldDB" id="A0A8K0DEQ0"/>
<reference evidence="1" key="1">
    <citation type="submission" date="2019-08" db="EMBL/GenBank/DDBJ databases">
        <title>The genome of the North American firefly Photinus pyralis.</title>
        <authorList>
            <consortium name="Photinus pyralis genome working group"/>
            <person name="Fallon T.R."/>
            <person name="Sander Lower S.E."/>
            <person name="Weng J.-K."/>
        </authorList>
    </citation>
    <scope>NUCLEOTIDE SEQUENCE</scope>
    <source>
        <strain evidence="1">TRF0915ILg1</strain>
        <tissue evidence="1">Whole body</tissue>
    </source>
</reference>